<dbReference type="Proteomes" id="UP000575898">
    <property type="component" value="Unassembled WGS sequence"/>
</dbReference>
<protein>
    <submittedName>
        <fullName evidence="1">Uncharacterized protein</fullName>
    </submittedName>
</protein>
<reference evidence="1 2" key="1">
    <citation type="submission" date="2020-08" db="EMBL/GenBank/DDBJ databases">
        <title>Genomic Encyclopedia of Type Strains, Phase IV (KMG-IV): sequencing the most valuable type-strain genomes for metagenomic binning, comparative biology and taxonomic classification.</title>
        <authorList>
            <person name="Goeker M."/>
        </authorList>
    </citation>
    <scope>NUCLEOTIDE SEQUENCE [LARGE SCALE GENOMIC DNA]</scope>
    <source>
        <strain evidence="1 2">DSM 27165</strain>
    </source>
</reference>
<evidence type="ECO:0000313" key="2">
    <source>
        <dbReference type="Proteomes" id="UP000575898"/>
    </source>
</evidence>
<dbReference type="EMBL" id="JACHHY010000005">
    <property type="protein sequence ID" value="MBB5017821.1"/>
    <property type="molecule type" value="Genomic_DNA"/>
</dbReference>
<keyword evidence="2" id="KW-1185">Reference proteome</keyword>
<gene>
    <name evidence="1" type="ORF">HNQ59_001091</name>
</gene>
<organism evidence="1 2">
    <name type="scientific">Chitinivorax tropicus</name>
    <dbReference type="NCBI Taxonomy" id="714531"/>
    <lineage>
        <taxon>Bacteria</taxon>
        <taxon>Pseudomonadati</taxon>
        <taxon>Pseudomonadota</taxon>
        <taxon>Betaproteobacteria</taxon>
        <taxon>Chitinivorax</taxon>
    </lineage>
</organism>
<name>A0A840MRH8_9PROT</name>
<comment type="caution">
    <text evidence="1">The sequence shown here is derived from an EMBL/GenBank/DDBJ whole genome shotgun (WGS) entry which is preliminary data.</text>
</comment>
<dbReference type="RefSeq" id="WP_184036190.1">
    <property type="nucleotide sequence ID" value="NZ_JACHHY010000005.1"/>
</dbReference>
<proteinExistence type="predicted"/>
<accession>A0A840MRH8</accession>
<sequence>MSVLDDMRRNPEATILGEDFFVDVRGYKTKADATKHCEIGGAVTLVLEGKQGGVNRISLKAGGTDYYFPWVNRGIGECVVPANAPNGTIVVTGGMNGCAFHVTQSGNNLIFYHDADSCKLGVLKAPVGDQLCRVEPDLYMKIPYGETLVMEAKDGSAYLYQMMCVKHADRWKLFYSGIIIGPGISMPVKRSFTPGVSKFLLSFDVA</sequence>
<dbReference type="AlphaFoldDB" id="A0A840MRH8"/>
<evidence type="ECO:0000313" key="1">
    <source>
        <dbReference type="EMBL" id="MBB5017821.1"/>
    </source>
</evidence>